<dbReference type="Proteomes" id="UP000224854">
    <property type="component" value="Unassembled WGS sequence"/>
</dbReference>
<feature type="chain" id="PRO_5012022056" description="Cyanovirin-N domain-containing protein" evidence="2">
    <location>
        <begin position="28"/>
        <end position="125"/>
    </location>
</feature>
<dbReference type="AlphaFoldDB" id="A0A2C5ZC26"/>
<evidence type="ECO:0000313" key="4">
    <source>
        <dbReference type="Proteomes" id="UP000224854"/>
    </source>
</evidence>
<sequence>MRGTHISLPKLQLAAAAYVAFTTTCQALPLDRNSEIVCKTSSHGADATRDCNVLARSNPDQVTVGTSTGEIDTLDHQDIHPGLDDTKIIRRNGFGIRCYECQSHNNTDDDDDDDEEEEDERGHGG</sequence>
<comment type="caution">
    <text evidence="3">The sequence shown here is derived from an EMBL/GenBank/DDBJ whole genome shotgun (WGS) entry which is preliminary data.</text>
</comment>
<reference evidence="3 4" key="1">
    <citation type="submission" date="2017-06" db="EMBL/GenBank/DDBJ databases">
        <title>Ant-infecting Ophiocordyceps genomes reveal a high diversity of potential behavioral manipulation genes and a possible major role for enterotoxins.</title>
        <authorList>
            <person name="De Bekker C."/>
            <person name="Evans H.C."/>
            <person name="Brachmann A."/>
            <person name="Hughes D.P."/>
        </authorList>
    </citation>
    <scope>NUCLEOTIDE SEQUENCE [LARGE SCALE GENOMIC DNA]</scope>
    <source>
        <strain evidence="3 4">1348a</strain>
    </source>
</reference>
<evidence type="ECO:0008006" key="5">
    <source>
        <dbReference type="Google" id="ProtNLM"/>
    </source>
</evidence>
<name>A0A2C5ZC26_9HYPO</name>
<evidence type="ECO:0000256" key="2">
    <source>
        <dbReference type="SAM" id="SignalP"/>
    </source>
</evidence>
<accession>A0A2C5ZC26</accession>
<organism evidence="3 4">
    <name type="scientific">Ophiocordyceps australis</name>
    <dbReference type="NCBI Taxonomy" id="1399860"/>
    <lineage>
        <taxon>Eukaryota</taxon>
        <taxon>Fungi</taxon>
        <taxon>Dikarya</taxon>
        <taxon>Ascomycota</taxon>
        <taxon>Pezizomycotina</taxon>
        <taxon>Sordariomycetes</taxon>
        <taxon>Hypocreomycetidae</taxon>
        <taxon>Hypocreales</taxon>
        <taxon>Ophiocordycipitaceae</taxon>
        <taxon>Ophiocordyceps</taxon>
    </lineage>
</organism>
<protein>
    <recommendedName>
        <fullName evidence="5">Cyanovirin-N domain-containing protein</fullName>
    </recommendedName>
</protein>
<feature type="region of interest" description="Disordered" evidence="1">
    <location>
        <begin position="102"/>
        <end position="125"/>
    </location>
</feature>
<evidence type="ECO:0000313" key="3">
    <source>
        <dbReference type="EMBL" id="PHH78577.1"/>
    </source>
</evidence>
<evidence type="ECO:0000256" key="1">
    <source>
        <dbReference type="SAM" id="MobiDB-lite"/>
    </source>
</evidence>
<keyword evidence="4" id="KW-1185">Reference proteome</keyword>
<gene>
    <name evidence="3" type="ORF">CDD82_2968</name>
</gene>
<dbReference type="EMBL" id="NJEU01000218">
    <property type="protein sequence ID" value="PHH78577.1"/>
    <property type="molecule type" value="Genomic_DNA"/>
</dbReference>
<keyword evidence="2" id="KW-0732">Signal</keyword>
<feature type="compositionally biased region" description="Acidic residues" evidence="1">
    <location>
        <begin position="108"/>
        <end position="119"/>
    </location>
</feature>
<proteinExistence type="predicted"/>
<feature type="signal peptide" evidence="2">
    <location>
        <begin position="1"/>
        <end position="27"/>
    </location>
</feature>